<accession>A0A5B7GMY6</accession>
<reference evidence="1 2" key="1">
    <citation type="submission" date="2019-05" db="EMBL/GenBank/DDBJ databases">
        <title>Another draft genome of Portunus trituberculatus and its Hox gene families provides insights of decapod evolution.</title>
        <authorList>
            <person name="Jeong J.-H."/>
            <person name="Song I."/>
            <person name="Kim S."/>
            <person name="Choi T."/>
            <person name="Kim D."/>
            <person name="Ryu S."/>
            <person name="Kim W."/>
        </authorList>
    </citation>
    <scope>NUCLEOTIDE SEQUENCE [LARGE SCALE GENOMIC DNA]</scope>
    <source>
        <tissue evidence="1">Muscle</tissue>
    </source>
</reference>
<organism evidence="1 2">
    <name type="scientific">Portunus trituberculatus</name>
    <name type="common">Swimming crab</name>
    <name type="synonym">Neptunus trituberculatus</name>
    <dbReference type="NCBI Taxonomy" id="210409"/>
    <lineage>
        <taxon>Eukaryota</taxon>
        <taxon>Metazoa</taxon>
        <taxon>Ecdysozoa</taxon>
        <taxon>Arthropoda</taxon>
        <taxon>Crustacea</taxon>
        <taxon>Multicrustacea</taxon>
        <taxon>Malacostraca</taxon>
        <taxon>Eumalacostraca</taxon>
        <taxon>Eucarida</taxon>
        <taxon>Decapoda</taxon>
        <taxon>Pleocyemata</taxon>
        <taxon>Brachyura</taxon>
        <taxon>Eubrachyura</taxon>
        <taxon>Portunoidea</taxon>
        <taxon>Portunidae</taxon>
        <taxon>Portuninae</taxon>
        <taxon>Portunus</taxon>
    </lineage>
</organism>
<dbReference type="Proteomes" id="UP000324222">
    <property type="component" value="Unassembled WGS sequence"/>
</dbReference>
<dbReference type="EMBL" id="VSRR010018556">
    <property type="protein sequence ID" value="MPC61451.1"/>
    <property type="molecule type" value="Genomic_DNA"/>
</dbReference>
<keyword evidence="2" id="KW-1185">Reference proteome</keyword>
<gene>
    <name evidence="1" type="ORF">E2C01_055523</name>
</gene>
<comment type="caution">
    <text evidence="1">The sequence shown here is derived from an EMBL/GenBank/DDBJ whole genome shotgun (WGS) entry which is preliminary data.</text>
</comment>
<proteinExistence type="predicted"/>
<evidence type="ECO:0000313" key="2">
    <source>
        <dbReference type="Proteomes" id="UP000324222"/>
    </source>
</evidence>
<sequence>MALAELRDEVNKLKRDRLPPTSTLCRVNEEASTSQGMQHNGSPVHNFAGFSDPICEAGALTEQNFSDSVLMHNAKLFGPLDMVSEDIDQQVAEMVNFLFTDEMRGEDYKLICEDDITKRPKNCHALTPVVCNPEVLNALRSDTKKTDHLLQDVSKDILRADTIVTKSLLALDKVAQDADLPEVAREMGMLNRALALLGNPN</sequence>
<dbReference type="AlphaFoldDB" id="A0A5B7GMY6"/>
<protein>
    <submittedName>
        <fullName evidence="1">Uncharacterized protein</fullName>
    </submittedName>
</protein>
<evidence type="ECO:0000313" key="1">
    <source>
        <dbReference type="EMBL" id="MPC61451.1"/>
    </source>
</evidence>
<dbReference type="OrthoDB" id="7701249at2759"/>
<name>A0A5B7GMY6_PORTR</name>